<comment type="caution">
    <text evidence="3">The sequence shown here is derived from an EMBL/GenBank/DDBJ whole genome shotgun (WGS) entry which is preliminary data.</text>
</comment>
<feature type="region of interest" description="Disordered" evidence="1">
    <location>
        <begin position="199"/>
        <end position="315"/>
    </location>
</feature>
<dbReference type="InterPro" id="IPR011598">
    <property type="entry name" value="bHLH_dom"/>
</dbReference>
<name>A0A9W7DL20_AMBMO</name>
<evidence type="ECO:0000313" key="4">
    <source>
        <dbReference type="Proteomes" id="UP001165063"/>
    </source>
</evidence>
<feature type="compositionally biased region" description="Basic residues" evidence="1">
    <location>
        <begin position="346"/>
        <end position="359"/>
    </location>
</feature>
<feature type="compositionally biased region" description="Basic and acidic residues" evidence="1">
    <location>
        <begin position="296"/>
        <end position="315"/>
    </location>
</feature>
<feature type="compositionally biased region" description="Low complexity" evidence="1">
    <location>
        <begin position="199"/>
        <end position="211"/>
    </location>
</feature>
<dbReference type="AlphaFoldDB" id="A0A9W7DL20"/>
<dbReference type="InterPro" id="IPR036638">
    <property type="entry name" value="HLH_DNA-bd_sf"/>
</dbReference>
<dbReference type="Gene3D" id="4.10.280.10">
    <property type="entry name" value="Helix-loop-helix DNA-binding domain"/>
    <property type="match status" value="1"/>
</dbReference>
<evidence type="ECO:0000313" key="3">
    <source>
        <dbReference type="EMBL" id="GMG60180.1"/>
    </source>
</evidence>
<evidence type="ECO:0000256" key="1">
    <source>
        <dbReference type="SAM" id="MobiDB-lite"/>
    </source>
</evidence>
<proteinExistence type="predicted"/>
<feature type="region of interest" description="Disordered" evidence="1">
    <location>
        <begin position="337"/>
        <end position="361"/>
    </location>
</feature>
<dbReference type="GO" id="GO:0046983">
    <property type="term" value="F:protein dimerization activity"/>
    <property type="evidence" value="ECO:0007669"/>
    <property type="project" value="InterPro"/>
</dbReference>
<accession>A0A9W7DL20</accession>
<gene>
    <name evidence="3" type="ORF">Amon01_000873800</name>
</gene>
<protein>
    <submittedName>
        <fullName evidence="3">Unnamed protein product</fullName>
    </submittedName>
</protein>
<dbReference type="OrthoDB" id="3993597at2759"/>
<dbReference type="Proteomes" id="UP001165063">
    <property type="component" value="Unassembled WGS sequence"/>
</dbReference>
<organism evidence="3 4">
    <name type="scientific">Ambrosiozyma monospora</name>
    <name type="common">Yeast</name>
    <name type="synonym">Endomycopsis monosporus</name>
    <dbReference type="NCBI Taxonomy" id="43982"/>
    <lineage>
        <taxon>Eukaryota</taxon>
        <taxon>Fungi</taxon>
        <taxon>Dikarya</taxon>
        <taxon>Ascomycota</taxon>
        <taxon>Saccharomycotina</taxon>
        <taxon>Pichiomycetes</taxon>
        <taxon>Pichiales</taxon>
        <taxon>Pichiaceae</taxon>
        <taxon>Ambrosiozyma</taxon>
    </lineage>
</organism>
<dbReference type="EMBL" id="BSXU01008301">
    <property type="protein sequence ID" value="GMG60180.1"/>
    <property type="molecule type" value="Genomic_DNA"/>
</dbReference>
<dbReference type="SUPFAM" id="SSF47459">
    <property type="entry name" value="HLH, helix-loop-helix DNA-binding domain"/>
    <property type="match status" value="1"/>
</dbReference>
<reference evidence="3" key="1">
    <citation type="submission" date="2023-04" db="EMBL/GenBank/DDBJ databases">
        <title>Ambrosiozyma monospora NBRC 1965.</title>
        <authorList>
            <person name="Ichikawa N."/>
            <person name="Sato H."/>
            <person name="Tonouchi N."/>
        </authorList>
    </citation>
    <scope>NUCLEOTIDE SEQUENCE</scope>
    <source>
        <strain evidence="3">NBRC 1965</strain>
    </source>
</reference>
<evidence type="ECO:0000259" key="2">
    <source>
        <dbReference type="PROSITE" id="PS50888"/>
    </source>
</evidence>
<sequence length="389" mass="42456">MMSHHPGALPNSPFYGGASPRAIQTSFDHVTPSQDQYIKSVLNLSTPPASNEPAIISNVRNAHDGNINASKGISTGSIVEHHGHDLLNNPPPALSSFPAVDLSKISHNRPHTPSGFLPDHYDNNAPSPVSPNTKNLLTTFNMLNYNANQYSFLGKSNNNLLSNSETNDIESFLDSIANDESFGNLSKYWSAIDPAAANATTTQKNTKTNSNIPQQLEAKRTAKTAKTDGNAATKSDTPDIVFKKENSATVKSTSMKKSKDNDSSSTGSRKGSKSNTNGTGSKRKTIDSKQVSSRKALTEDEKKSNHTSSEQRRRDQIKDAFDRLVAIMGDALVNIEEENNDDNNGSKRKRRKKSTKKSPSKYTVMLQASNEIERLLEVNKKLSQLVNTN</sequence>
<keyword evidence="4" id="KW-1185">Reference proteome</keyword>
<dbReference type="PROSITE" id="PS50888">
    <property type="entry name" value="BHLH"/>
    <property type="match status" value="1"/>
</dbReference>
<feature type="domain" description="BHLH" evidence="2">
    <location>
        <begin position="301"/>
        <end position="375"/>
    </location>
</feature>
<dbReference type="Pfam" id="PF00010">
    <property type="entry name" value="HLH"/>
    <property type="match status" value="1"/>
</dbReference>